<evidence type="ECO:0000313" key="2">
    <source>
        <dbReference type="Proteomes" id="UP000192769"/>
    </source>
</evidence>
<name>A0A1V9DD26_9GAMM</name>
<proteinExistence type="predicted"/>
<evidence type="ECO:0000313" key="1">
    <source>
        <dbReference type="EMBL" id="OQP31696.1"/>
    </source>
</evidence>
<accession>A0A1V9DD26</accession>
<keyword evidence="2" id="KW-1185">Reference proteome</keyword>
<gene>
    <name evidence="1" type="ORF">B2J69_17295</name>
</gene>
<organism evidence="1 2">
    <name type="scientific">Pantoea latae</name>
    <dbReference type="NCBI Taxonomy" id="1964541"/>
    <lineage>
        <taxon>Bacteria</taxon>
        <taxon>Pseudomonadati</taxon>
        <taxon>Pseudomonadota</taxon>
        <taxon>Gammaproteobacteria</taxon>
        <taxon>Enterobacterales</taxon>
        <taxon>Erwiniaceae</taxon>
        <taxon>Pantoea</taxon>
    </lineage>
</organism>
<comment type="caution">
    <text evidence="1">The sequence shown here is derived from an EMBL/GenBank/DDBJ whole genome shotgun (WGS) entry which is preliminary data.</text>
</comment>
<dbReference type="AlphaFoldDB" id="A0A1V9DD26"/>
<dbReference type="Proteomes" id="UP000192769">
    <property type="component" value="Unassembled WGS sequence"/>
</dbReference>
<protein>
    <submittedName>
        <fullName evidence="1">Uncharacterized protein</fullName>
    </submittedName>
</protein>
<sequence>MPLSTGVALLVRPPAVIAVPPSVLLSSRSAATTGGVVSTVKATASEAGPALPAASVTTAVRLWSPSLSAGVVKLQLPSVPTAAEPSAVSPS</sequence>
<dbReference type="EMBL" id="MWUE01000026">
    <property type="protein sequence ID" value="OQP31696.1"/>
    <property type="molecule type" value="Genomic_DNA"/>
</dbReference>
<reference evidence="1 2" key="1">
    <citation type="submission" date="2017-02" db="EMBL/GenBank/DDBJ databases">
        <title>Whole genome shotgun sequence of Pantoea agglomerans strain AS1 isolated from a cycad, Zamia floridana in Central Florida, USA.</title>
        <authorList>
            <person name="Lata P."/>
            <person name="Govindarajan S."/>
            <person name="Qi F."/>
            <person name="Li J.-L."/>
            <person name="Maurya S.K."/>
            <person name="Sahoo M.K."/>
        </authorList>
    </citation>
    <scope>NUCLEOTIDE SEQUENCE [LARGE SCALE GENOMIC DNA]</scope>
    <source>
        <strain evidence="1 2">AS1</strain>
    </source>
</reference>